<name>A0ABD2JIZ9_9BILA</name>
<comment type="caution">
    <text evidence="1">The sequence shown here is derived from an EMBL/GenBank/DDBJ whole genome shotgun (WGS) entry which is preliminary data.</text>
</comment>
<evidence type="ECO:0000313" key="2">
    <source>
        <dbReference type="Proteomes" id="UP001620626"/>
    </source>
</evidence>
<accession>A0ABD2JIZ9</accession>
<evidence type="ECO:0000313" key="1">
    <source>
        <dbReference type="EMBL" id="KAL3090586.1"/>
    </source>
</evidence>
<dbReference type="EMBL" id="JBICBT010000959">
    <property type="protein sequence ID" value="KAL3090586.1"/>
    <property type="molecule type" value="Genomic_DNA"/>
</dbReference>
<organism evidence="1 2">
    <name type="scientific">Heterodera trifolii</name>
    <dbReference type="NCBI Taxonomy" id="157864"/>
    <lineage>
        <taxon>Eukaryota</taxon>
        <taxon>Metazoa</taxon>
        <taxon>Ecdysozoa</taxon>
        <taxon>Nematoda</taxon>
        <taxon>Chromadorea</taxon>
        <taxon>Rhabditida</taxon>
        <taxon>Tylenchina</taxon>
        <taxon>Tylenchomorpha</taxon>
        <taxon>Tylenchoidea</taxon>
        <taxon>Heteroderidae</taxon>
        <taxon>Heteroderinae</taxon>
        <taxon>Heterodera</taxon>
    </lineage>
</organism>
<keyword evidence="2" id="KW-1185">Reference proteome</keyword>
<proteinExistence type="predicted"/>
<protein>
    <submittedName>
        <fullName evidence="1">Uncharacterized protein</fullName>
    </submittedName>
</protein>
<reference evidence="1 2" key="1">
    <citation type="submission" date="2024-10" db="EMBL/GenBank/DDBJ databases">
        <authorList>
            <person name="Kim D."/>
        </authorList>
    </citation>
    <scope>NUCLEOTIDE SEQUENCE [LARGE SCALE GENOMIC DNA]</scope>
    <source>
        <strain evidence="1">BH-2024</strain>
    </source>
</reference>
<sequence length="180" mass="20292">MPPYHRLAKSLSPSFKSVPFLRQRCSSFDRIGAVLPVKTARLYGRLYDALNGSAGNRQKASTPHPNIFDDTLFNPLDFITKQNNSSVMEKGFSAPKLEEQKRKKQSAFLKKALRLKIGALWKQYRSERARVVEEYTAAIAILALQENVWPSPPDPKVPSTSAAWEHNYVPISPDYAATLM</sequence>
<dbReference type="Proteomes" id="UP001620626">
    <property type="component" value="Unassembled WGS sequence"/>
</dbReference>
<gene>
    <name evidence="1" type="ORF">niasHT_025370</name>
</gene>
<dbReference type="AlphaFoldDB" id="A0ABD2JIZ9"/>